<dbReference type="Proteomes" id="UP000233606">
    <property type="component" value="Unassembled WGS sequence"/>
</dbReference>
<evidence type="ECO:0000313" key="1">
    <source>
        <dbReference type="EMBL" id="PKE56747.1"/>
    </source>
</evidence>
<organism evidence="1 2">
    <name type="scientific">Macrococcoides caseolyticum</name>
    <dbReference type="NCBI Taxonomy" id="69966"/>
    <lineage>
        <taxon>Bacteria</taxon>
        <taxon>Bacillati</taxon>
        <taxon>Bacillota</taxon>
        <taxon>Bacilli</taxon>
        <taxon>Bacillales</taxon>
        <taxon>Staphylococcaceae</taxon>
        <taxon>Macrococcoides</taxon>
    </lineage>
</organism>
<dbReference type="EMBL" id="PIWU01000005">
    <property type="protein sequence ID" value="PKE56747.1"/>
    <property type="molecule type" value="Genomic_DNA"/>
</dbReference>
<keyword evidence="2" id="KW-1185">Reference proteome</keyword>
<reference evidence="1" key="1">
    <citation type="submission" date="2017-12" db="EMBL/GenBank/DDBJ databases">
        <title>Genomics of Macrococcus caseolyticus.</title>
        <authorList>
            <person name="MacFadyen A.C."/>
            <person name="Paterson G.K."/>
        </authorList>
    </citation>
    <scope>NUCLEOTIDE SEQUENCE</scope>
    <source>
        <strain evidence="1">5459_5_49</strain>
    </source>
</reference>
<accession>A0ACC9MSI1</accession>
<proteinExistence type="predicted"/>
<gene>
    <name evidence="1" type="ORF">CW682_04340</name>
</gene>
<sequence>MARVNVKDWLTDEGLTKIQGWAMDGLTNEQIAQNIGCSTKTLYNWTDKHLPILHALKRGKEVIDRQVENALLKRALGYEVEEVTYEYGEEVKKVVKQVPPDTTAQIFWLKNRKPNEWRDKRDIEHSGEITNNVNALNNLSEDELRKLANLGGG</sequence>
<evidence type="ECO:0000313" key="2">
    <source>
        <dbReference type="Proteomes" id="UP000233606"/>
    </source>
</evidence>
<name>A0ACC9MSI1_9STAP</name>
<protein>
    <submittedName>
        <fullName evidence="1">Transposase</fullName>
    </submittedName>
</protein>
<comment type="caution">
    <text evidence="1">The sequence shown here is derived from an EMBL/GenBank/DDBJ whole genome shotgun (WGS) entry which is preliminary data.</text>
</comment>